<dbReference type="Proteomes" id="UP000464495">
    <property type="component" value="Chromosome"/>
</dbReference>
<dbReference type="RefSeq" id="WP_161863212.1">
    <property type="nucleotide sequence ID" value="NZ_CP046620.1"/>
</dbReference>
<keyword evidence="4" id="KW-1185">Reference proteome</keyword>
<protein>
    <recommendedName>
        <fullName evidence="2">Right handed beta helix domain-containing protein</fullName>
    </recommendedName>
</protein>
<feature type="region of interest" description="Disordered" evidence="1">
    <location>
        <begin position="221"/>
        <end position="243"/>
    </location>
</feature>
<dbReference type="InterPro" id="IPR045392">
    <property type="entry name" value="DUF6519"/>
</dbReference>
<dbReference type="InterPro" id="IPR011050">
    <property type="entry name" value="Pectin_lyase_fold/virulence"/>
</dbReference>
<sequence>MSGDYSRDSFNALRDFASVYLQQGRPVLDSDWNEMVDIFERRIRTATVDTIGRAVVPRETIDGFEIRFTPAGDGLEIGRGRKYLDGILLECHGAANFTGGAPTLSDPVFDRARPDTTTPVGEGPEGVLDEMIPPPEGDFVPYGAQPYWPTPEDLVTQGTHVAYVVAWQREVTPVEMPSLLEPALGGNDTTTRLQTVWQVRTHPAPDGTTCATPDADIPGFEALTAPSPARLTTGTRDIEDPEDPCLVPPTEGYSGIENQFYRVEIHTPGEPDANGNPPAQEAASFKFSRENASVIAAVETITPSATAHSVTVSRIGRDEILRFRAGDWVELTDNHREFNHRSGEMLRIADVHPETREIEFETPIADAELIPSGAGSDTTTIRRTRLIRWDQRGVIRLADDAGTEWVDLDAPGADGLIPVPPAGTALVLENGITVEFSTAAGPGSYRAMDHWRFAARTAGTQVEELRQAPPDGIQRHYCRLAVVAFGTPNAPGSILDCRTFWPPVFEGDGEGCFCTVCVTAEQHNSGELTIQQAIDQIPAAGGTVCLEAGNYLLSDPVVVEDRNALTIAGQGLGTILLYQGEGAAFQVRTANDIQLERFSLLVAPDEDENGSPQLAHGIAAINTGLLAFRRLAVLVFGPNPEDSFNHGIALDGTQIGVKVEECVVVAPIALGSRSTFGLDADGDLTFAAFAELRVLDCILFGGRIAVQFDRVAMNISAALLSRNLVFSSGTGIRINWAEIPAASLSIDNSTIVADRTALLIGADTARILDCEISAGDEGGDGILLVPNIVPEARTDAQIIGNTIFDLAGAGIRISGIHDTILIKRNLIRRCDEAGIATTPEAEIRHIAIDNNAIEDITGITGELGAAGIVLTTAASGQIVGNGINDIGGGGQDGQVFAGIAVQGSAAIDISHNTIIAVGPDSAEVRAYGIYVAPPVLTVTISDNRIIARPAAAASDFLSWRGIQIGQDRVIDPDTTPGTTVGNITAELPTYRPNTAAYLSAGETVYRVAAASFVATPLGAPSQIGIRGNQVRSSRMVTQPLVQIIGAGARSIDFSNNQCDLQGVRDDIFVFDVVQAAAPRISLSANTITHNTFGTSIRLVTGANGAATPIGNITSEEIVLNGATLGQPFAALNLQA</sequence>
<dbReference type="InterPro" id="IPR039448">
    <property type="entry name" value="Beta_helix"/>
</dbReference>
<dbReference type="InterPro" id="IPR006626">
    <property type="entry name" value="PbH1"/>
</dbReference>
<dbReference type="InterPro" id="IPR012334">
    <property type="entry name" value="Pectin_lyas_fold"/>
</dbReference>
<dbReference type="AlphaFoldDB" id="A0A6P1T4J3"/>
<evidence type="ECO:0000313" key="4">
    <source>
        <dbReference type="Proteomes" id="UP000464495"/>
    </source>
</evidence>
<evidence type="ECO:0000259" key="2">
    <source>
        <dbReference type="Pfam" id="PF13229"/>
    </source>
</evidence>
<feature type="domain" description="Right handed beta helix" evidence="2">
    <location>
        <begin position="743"/>
        <end position="914"/>
    </location>
</feature>
<evidence type="ECO:0000313" key="3">
    <source>
        <dbReference type="EMBL" id="QHQ36665.1"/>
    </source>
</evidence>
<proteinExistence type="predicted"/>
<dbReference type="KEGG" id="amaq:GO499_16540"/>
<reference evidence="3 4" key="1">
    <citation type="submission" date="2019-12" db="EMBL/GenBank/DDBJ databases">
        <title>Complete genome sequence of Algicella marina strain 9Alg 56(T) isolated from the red alga Tichocarpus crinitus.</title>
        <authorList>
            <person name="Kim S.-G."/>
            <person name="Nedashkovskaya O.I."/>
        </authorList>
    </citation>
    <scope>NUCLEOTIDE SEQUENCE [LARGE SCALE GENOMIC DNA]</scope>
    <source>
        <strain evidence="3 4">9Alg 56</strain>
    </source>
</reference>
<gene>
    <name evidence="3" type="ORF">GO499_16540</name>
</gene>
<dbReference type="Gene3D" id="2.160.20.10">
    <property type="entry name" value="Single-stranded right-handed beta-helix, Pectin lyase-like"/>
    <property type="match status" value="1"/>
</dbReference>
<evidence type="ECO:0000256" key="1">
    <source>
        <dbReference type="SAM" id="MobiDB-lite"/>
    </source>
</evidence>
<organism evidence="3 4">
    <name type="scientific">Algicella marina</name>
    <dbReference type="NCBI Taxonomy" id="2683284"/>
    <lineage>
        <taxon>Bacteria</taxon>
        <taxon>Pseudomonadati</taxon>
        <taxon>Pseudomonadota</taxon>
        <taxon>Alphaproteobacteria</taxon>
        <taxon>Rhodobacterales</taxon>
        <taxon>Paracoccaceae</taxon>
        <taxon>Algicella</taxon>
    </lineage>
</organism>
<accession>A0A6P1T4J3</accession>
<dbReference type="Pfam" id="PF20129">
    <property type="entry name" value="DUF6519"/>
    <property type="match status" value="2"/>
</dbReference>
<name>A0A6P1T4J3_9RHOB</name>
<dbReference type="Pfam" id="PF13229">
    <property type="entry name" value="Beta_helix"/>
    <property type="match status" value="1"/>
</dbReference>
<dbReference type="SUPFAM" id="SSF51126">
    <property type="entry name" value="Pectin lyase-like"/>
    <property type="match status" value="2"/>
</dbReference>
<dbReference type="SMART" id="SM00710">
    <property type="entry name" value="PbH1"/>
    <property type="match status" value="8"/>
</dbReference>
<dbReference type="EMBL" id="CP046620">
    <property type="protein sequence ID" value="QHQ36665.1"/>
    <property type="molecule type" value="Genomic_DNA"/>
</dbReference>